<feature type="transmembrane region" description="Helical" evidence="6">
    <location>
        <begin position="276"/>
        <end position="295"/>
    </location>
</feature>
<evidence type="ECO:0000256" key="3">
    <source>
        <dbReference type="ARBA" id="ARBA00022692"/>
    </source>
</evidence>
<keyword evidence="9" id="KW-1185">Reference proteome</keyword>
<feature type="transmembrane region" description="Helical" evidence="6">
    <location>
        <begin position="211"/>
        <end position="235"/>
    </location>
</feature>
<feature type="transmembrane region" description="Helical" evidence="6">
    <location>
        <begin position="247"/>
        <end position="264"/>
    </location>
</feature>
<dbReference type="EMBL" id="REGA01000005">
    <property type="protein sequence ID" value="RQG95447.1"/>
    <property type="molecule type" value="Genomic_DNA"/>
</dbReference>
<organism evidence="8 9">
    <name type="scientific">Natrarchaeobius chitinivorans</name>
    <dbReference type="NCBI Taxonomy" id="1679083"/>
    <lineage>
        <taxon>Archaea</taxon>
        <taxon>Methanobacteriati</taxon>
        <taxon>Methanobacteriota</taxon>
        <taxon>Stenosarchaea group</taxon>
        <taxon>Halobacteria</taxon>
        <taxon>Halobacteriales</taxon>
        <taxon>Natrialbaceae</taxon>
        <taxon>Natrarchaeobius</taxon>
    </lineage>
</organism>
<evidence type="ECO:0000256" key="2">
    <source>
        <dbReference type="ARBA" id="ARBA00022475"/>
    </source>
</evidence>
<feature type="domain" description="Major facilitator superfamily (MFS) profile" evidence="7">
    <location>
        <begin position="11"/>
        <end position="390"/>
    </location>
</feature>
<dbReference type="PANTHER" id="PTHR43124:SF3">
    <property type="entry name" value="CHLORAMPHENICOL EFFLUX PUMP RV0191"/>
    <property type="match status" value="1"/>
</dbReference>
<dbReference type="InterPro" id="IPR011701">
    <property type="entry name" value="MFS"/>
</dbReference>
<gene>
    <name evidence="8" type="ORF">EA473_08260</name>
</gene>
<feature type="transmembrane region" description="Helical" evidence="6">
    <location>
        <begin position="100"/>
        <end position="123"/>
    </location>
</feature>
<dbReference type="OrthoDB" id="29061at2157"/>
<feature type="transmembrane region" description="Helical" evidence="6">
    <location>
        <begin position="72"/>
        <end position="94"/>
    </location>
</feature>
<evidence type="ECO:0000256" key="1">
    <source>
        <dbReference type="ARBA" id="ARBA00004651"/>
    </source>
</evidence>
<reference evidence="8 9" key="1">
    <citation type="submission" date="2018-10" db="EMBL/GenBank/DDBJ databases">
        <title>Natrarchaeobius chitinivorans gen. nov., sp. nov., and Natrarchaeobius haloalkaliphilus sp. nov., alkaliphilic, chitin-utilizing haloarchaea from hypersaline alkaline lakes.</title>
        <authorList>
            <person name="Sorokin D.Y."/>
            <person name="Elcheninov A.G."/>
            <person name="Kostrikina N.A."/>
            <person name="Bale N.J."/>
            <person name="Sinninghe Damste J.S."/>
            <person name="Khijniak T.V."/>
            <person name="Kublanov I.V."/>
            <person name="Toshchakov S.V."/>
        </authorList>
    </citation>
    <scope>NUCLEOTIDE SEQUENCE [LARGE SCALE GENOMIC DNA]</scope>
    <source>
        <strain evidence="8 9">AArcht4T</strain>
    </source>
</reference>
<proteinExistence type="predicted"/>
<feature type="transmembrane region" description="Helical" evidence="6">
    <location>
        <begin position="135"/>
        <end position="157"/>
    </location>
</feature>
<keyword evidence="4 6" id="KW-1133">Transmembrane helix</keyword>
<dbReference type="Gene3D" id="1.20.1250.20">
    <property type="entry name" value="MFS general substrate transporter like domains"/>
    <property type="match status" value="2"/>
</dbReference>
<dbReference type="Pfam" id="PF07690">
    <property type="entry name" value="MFS_1"/>
    <property type="match status" value="1"/>
</dbReference>
<dbReference type="InterPro" id="IPR020846">
    <property type="entry name" value="MFS_dom"/>
</dbReference>
<dbReference type="Proteomes" id="UP000282323">
    <property type="component" value="Unassembled WGS sequence"/>
</dbReference>
<comment type="caution">
    <text evidence="8">The sequence shown here is derived from an EMBL/GenBank/DDBJ whole genome shotgun (WGS) entry which is preliminary data.</text>
</comment>
<feature type="transmembrane region" description="Helical" evidence="6">
    <location>
        <begin position="41"/>
        <end position="60"/>
    </location>
</feature>
<feature type="transmembrane region" description="Helical" evidence="6">
    <location>
        <begin position="7"/>
        <end position="29"/>
    </location>
</feature>
<evidence type="ECO:0000256" key="6">
    <source>
        <dbReference type="SAM" id="Phobius"/>
    </source>
</evidence>
<protein>
    <submittedName>
        <fullName evidence="8">MFS transporter</fullName>
    </submittedName>
</protein>
<dbReference type="PROSITE" id="PS50850">
    <property type="entry name" value="MFS"/>
    <property type="match status" value="1"/>
</dbReference>
<feature type="transmembrane region" description="Helical" evidence="6">
    <location>
        <begin position="341"/>
        <end position="360"/>
    </location>
</feature>
<name>A0A3N6M1A3_NATCH</name>
<accession>A0A3N6M1A3</accession>
<dbReference type="InterPro" id="IPR050189">
    <property type="entry name" value="MFS_Efflux_Transporters"/>
</dbReference>
<evidence type="ECO:0000256" key="4">
    <source>
        <dbReference type="ARBA" id="ARBA00022989"/>
    </source>
</evidence>
<dbReference type="SUPFAM" id="SSF103473">
    <property type="entry name" value="MFS general substrate transporter"/>
    <property type="match status" value="1"/>
</dbReference>
<dbReference type="InterPro" id="IPR036259">
    <property type="entry name" value="MFS_trans_sf"/>
</dbReference>
<keyword evidence="5 6" id="KW-0472">Membrane</keyword>
<evidence type="ECO:0000256" key="5">
    <source>
        <dbReference type="ARBA" id="ARBA00023136"/>
    </source>
</evidence>
<dbReference type="AlphaFoldDB" id="A0A3N6M1A3"/>
<dbReference type="RefSeq" id="WP_124195156.1">
    <property type="nucleotide sequence ID" value="NZ_REGA01000005.1"/>
</dbReference>
<evidence type="ECO:0000259" key="7">
    <source>
        <dbReference type="PROSITE" id="PS50850"/>
    </source>
</evidence>
<comment type="subcellular location">
    <subcellularLocation>
        <location evidence="1">Cell membrane</location>
        <topology evidence="1">Multi-pass membrane protein</topology>
    </subcellularLocation>
</comment>
<feature type="transmembrane region" description="Helical" evidence="6">
    <location>
        <begin position="301"/>
        <end position="320"/>
    </location>
</feature>
<sequence>MYDHWRYHYNVLVIAVVANFCLMGIRLVISPLVPDIASTFTVSMSEIGLVLTGMWAAYALGQFPSGVLSGHIGERLVILVALGLTGVASLLTAFSPSFPLFGVFLLLLGAGTGLYFSAATLLLTKMFENTGQAVGFLTAGGAFAGLIAPIAAAQVAVWYNWRGAILLGTITFVVLLLFSWVVKPQQTDVDGSIMDGLALSTMIDLLSRPKIAFSILIGAAAVFAFNAITTFFPTFLIESKEFTTQQAGVTFGVVFFLSAIFQPISGRLSDIFSRDVVLIANLSLASIGFVLLIWGSTLYTLFAGLTLLGLGISWAGIIQVRFTDVLDKSEWGIGYGLARSTFMLIGALGSVVVGVLADFFGWSVAFGSVALLLGVVVLAILANVLFNLEL</sequence>
<feature type="transmembrane region" description="Helical" evidence="6">
    <location>
        <begin position="366"/>
        <end position="386"/>
    </location>
</feature>
<keyword evidence="3 6" id="KW-0812">Transmembrane</keyword>
<evidence type="ECO:0000313" key="8">
    <source>
        <dbReference type="EMBL" id="RQG95447.1"/>
    </source>
</evidence>
<keyword evidence="2" id="KW-1003">Cell membrane</keyword>
<dbReference type="GO" id="GO:0022857">
    <property type="term" value="F:transmembrane transporter activity"/>
    <property type="evidence" value="ECO:0007669"/>
    <property type="project" value="InterPro"/>
</dbReference>
<feature type="transmembrane region" description="Helical" evidence="6">
    <location>
        <begin position="163"/>
        <end position="182"/>
    </location>
</feature>
<dbReference type="PANTHER" id="PTHR43124">
    <property type="entry name" value="PURINE EFFLUX PUMP PBUE"/>
    <property type="match status" value="1"/>
</dbReference>
<evidence type="ECO:0000313" key="9">
    <source>
        <dbReference type="Proteomes" id="UP000282323"/>
    </source>
</evidence>
<dbReference type="GO" id="GO:0005886">
    <property type="term" value="C:plasma membrane"/>
    <property type="evidence" value="ECO:0007669"/>
    <property type="project" value="UniProtKB-SubCell"/>
</dbReference>